<evidence type="ECO:0000313" key="6">
    <source>
        <dbReference type="EMBL" id="CAI5443575.1"/>
    </source>
</evidence>
<dbReference type="SMART" id="SM00332">
    <property type="entry name" value="PP2Cc"/>
    <property type="match status" value="1"/>
</dbReference>
<dbReference type="EMBL" id="CANHGI010000002">
    <property type="protein sequence ID" value="CAI5443575.1"/>
    <property type="molecule type" value="Genomic_DNA"/>
</dbReference>
<evidence type="ECO:0000256" key="4">
    <source>
        <dbReference type="RuleBase" id="RU003465"/>
    </source>
</evidence>
<comment type="caution">
    <text evidence="6">The sequence shown here is derived from an EMBL/GenBank/DDBJ whole genome shotgun (WGS) entry which is preliminary data.</text>
</comment>
<dbReference type="InterPro" id="IPR001932">
    <property type="entry name" value="PPM-type_phosphatase-like_dom"/>
</dbReference>
<evidence type="ECO:0000259" key="5">
    <source>
        <dbReference type="PROSITE" id="PS51746"/>
    </source>
</evidence>
<dbReference type="OrthoDB" id="10264738at2759"/>
<feature type="domain" description="PPM-type phosphatase" evidence="5">
    <location>
        <begin position="28"/>
        <end position="246"/>
    </location>
</feature>
<name>A0A9P1N0N3_9PELO</name>
<keyword evidence="2 4" id="KW-0378">Hydrolase</keyword>
<keyword evidence="1" id="KW-0479">Metal-binding</keyword>
<dbReference type="GO" id="GO:0046872">
    <property type="term" value="F:metal ion binding"/>
    <property type="evidence" value="ECO:0007669"/>
    <property type="project" value="UniProtKB-KW"/>
</dbReference>
<dbReference type="PANTHER" id="PTHR13832">
    <property type="entry name" value="PROTEIN PHOSPHATASE 2C"/>
    <property type="match status" value="1"/>
</dbReference>
<evidence type="ECO:0000256" key="2">
    <source>
        <dbReference type="ARBA" id="ARBA00022801"/>
    </source>
</evidence>
<dbReference type="GO" id="GO:0004722">
    <property type="term" value="F:protein serine/threonine phosphatase activity"/>
    <property type="evidence" value="ECO:0007669"/>
    <property type="project" value="InterPro"/>
</dbReference>
<keyword evidence="7" id="KW-1185">Reference proteome</keyword>
<dbReference type="InterPro" id="IPR036457">
    <property type="entry name" value="PPM-type-like_dom_sf"/>
</dbReference>
<evidence type="ECO:0000313" key="7">
    <source>
        <dbReference type="Proteomes" id="UP001152747"/>
    </source>
</evidence>
<reference evidence="6" key="1">
    <citation type="submission" date="2022-11" db="EMBL/GenBank/DDBJ databases">
        <authorList>
            <person name="Kikuchi T."/>
        </authorList>
    </citation>
    <scope>NUCLEOTIDE SEQUENCE</scope>
    <source>
        <strain evidence="6">PS1010</strain>
    </source>
</reference>
<evidence type="ECO:0000256" key="1">
    <source>
        <dbReference type="ARBA" id="ARBA00022723"/>
    </source>
</evidence>
<dbReference type="AlphaFoldDB" id="A0A9P1N0N3"/>
<proteinExistence type="inferred from homology"/>
<comment type="similarity">
    <text evidence="4">Belongs to the PP2C family.</text>
</comment>
<gene>
    <name evidence="6" type="ORF">CAMP_LOCUS6212</name>
</gene>
<keyword evidence="3 4" id="KW-0904">Protein phosphatase</keyword>
<dbReference type="SUPFAM" id="SSF81606">
    <property type="entry name" value="PP2C-like"/>
    <property type="match status" value="1"/>
</dbReference>
<dbReference type="InterPro" id="IPR015655">
    <property type="entry name" value="PP2C"/>
</dbReference>
<dbReference type="InterPro" id="IPR000222">
    <property type="entry name" value="PP2C_BS"/>
</dbReference>
<dbReference type="PROSITE" id="PS01032">
    <property type="entry name" value="PPM_1"/>
    <property type="match status" value="1"/>
</dbReference>
<dbReference type="PANTHER" id="PTHR13832:SF699">
    <property type="entry name" value="INTEGRIN-LINKED KINASE-ASSOCIATED SERINE_THREONINE PHOSPHATASE 2C"/>
    <property type="match status" value="1"/>
</dbReference>
<dbReference type="PROSITE" id="PS51746">
    <property type="entry name" value="PPM_2"/>
    <property type="match status" value="1"/>
</dbReference>
<dbReference type="Proteomes" id="UP001152747">
    <property type="component" value="Unassembled WGS sequence"/>
</dbReference>
<accession>A0A9P1N0N3</accession>
<dbReference type="Gene3D" id="3.60.40.10">
    <property type="entry name" value="PPM-type phosphatase domain"/>
    <property type="match status" value="1"/>
</dbReference>
<organism evidence="6 7">
    <name type="scientific">Caenorhabditis angaria</name>
    <dbReference type="NCBI Taxonomy" id="860376"/>
    <lineage>
        <taxon>Eukaryota</taxon>
        <taxon>Metazoa</taxon>
        <taxon>Ecdysozoa</taxon>
        <taxon>Nematoda</taxon>
        <taxon>Chromadorea</taxon>
        <taxon>Rhabditida</taxon>
        <taxon>Rhabditina</taxon>
        <taxon>Rhabditomorpha</taxon>
        <taxon>Rhabditoidea</taxon>
        <taxon>Rhabditidae</taxon>
        <taxon>Peloderinae</taxon>
        <taxon>Caenorhabditis</taxon>
    </lineage>
</organism>
<dbReference type="Pfam" id="PF00481">
    <property type="entry name" value="PP2C"/>
    <property type="match status" value="1"/>
</dbReference>
<sequence>MDLKRKISAELENDGNPEKKLKILENVIASFGCRQGEREEMQDYHVLTRKFDLGKGFLHRCSFFAIFDGHAGSRAARFCQQKMEHEIRQKLEKYETLGDMQKSMKMVFVEAFRKVDEEFCGKAKTEKPVWKDGTTATTMLLLNETLYVANIGDTRAIVARRKSAAAASASASASPQQLTAIPLTIDHSPMLHAERMRIQAQGGCVKDGRVNGVIEVSRSIGDLGLKSAGLTSLPDLKKLTLTKDDL</sequence>
<dbReference type="CDD" id="cd00143">
    <property type="entry name" value="PP2Cc"/>
    <property type="match status" value="1"/>
</dbReference>
<protein>
    <recommendedName>
        <fullName evidence="5">PPM-type phosphatase domain-containing protein</fullName>
    </recommendedName>
</protein>
<evidence type="ECO:0000256" key="3">
    <source>
        <dbReference type="ARBA" id="ARBA00022912"/>
    </source>
</evidence>